<feature type="compositionally biased region" description="Basic and acidic residues" evidence="1">
    <location>
        <begin position="103"/>
        <end position="121"/>
    </location>
</feature>
<evidence type="ECO:0000256" key="1">
    <source>
        <dbReference type="SAM" id="MobiDB-lite"/>
    </source>
</evidence>
<feature type="compositionally biased region" description="Low complexity" evidence="1">
    <location>
        <begin position="59"/>
        <end position="80"/>
    </location>
</feature>
<accession>A0A6G1K5J4</accession>
<evidence type="ECO:0000313" key="3">
    <source>
        <dbReference type="Proteomes" id="UP000799428"/>
    </source>
</evidence>
<sequence length="158" mass="17172">MARELPSDIRPSAPPRPTSPTSTESMSSPPLTKSVPSPTIEEPLYTEIRIPLPRLAQQPPSWSKSKSKSPYTSACTSTSRSRAHTIASSLSPFHKRISSSPGARREQGSNDAKNVTRDLASRKKRAETVGALAVLPAVLMLSAELFTPEEKDRNEKGH</sequence>
<evidence type="ECO:0000313" key="2">
    <source>
        <dbReference type="EMBL" id="KAF2707883.1"/>
    </source>
</evidence>
<dbReference type="OrthoDB" id="3799784at2759"/>
<gene>
    <name evidence="2" type="ORF">K504DRAFT_458370</name>
</gene>
<keyword evidence="3" id="KW-1185">Reference proteome</keyword>
<reference evidence="2" key="1">
    <citation type="journal article" date="2020" name="Stud. Mycol.">
        <title>101 Dothideomycetes genomes: a test case for predicting lifestyles and emergence of pathogens.</title>
        <authorList>
            <person name="Haridas S."/>
            <person name="Albert R."/>
            <person name="Binder M."/>
            <person name="Bloem J."/>
            <person name="Labutti K."/>
            <person name="Salamov A."/>
            <person name="Andreopoulos B."/>
            <person name="Baker S."/>
            <person name="Barry K."/>
            <person name="Bills G."/>
            <person name="Bluhm B."/>
            <person name="Cannon C."/>
            <person name="Castanera R."/>
            <person name="Culley D."/>
            <person name="Daum C."/>
            <person name="Ezra D."/>
            <person name="Gonzalez J."/>
            <person name="Henrissat B."/>
            <person name="Kuo A."/>
            <person name="Liang C."/>
            <person name="Lipzen A."/>
            <person name="Lutzoni F."/>
            <person name="Magnuson J."/>
            <person name="Mondo S."/>
            <person name="Nolan M."/>
            <person name="Ohm R."/>
            <person name="Pangilinan J."/>
            <person name="Park H.-J."/>
            <person name="Ramirez L."/>
            <person name="Alfaro M."/>
            <person name="Sun H."/>
            <person name="Tritt A."/>
            <person name="Yoshinaga Y."/>
            <person name="Zwiers L.-H."/>
            <person name="Turgeon B."/>
            <person name="Goodwin S."/>
            <person name="Spatafora J."/>
            <person name="Crous P."/>
            <person name="Grigoriev I."/>
        </authorList>
    </citation>
    <scope>NUCLEOTIDE SEQUENCE</scope>
    <source>
        <strain evidence="2">CBS 279.74</strain>
    </source>
</reference>
<name>A0A6G1K5J4_9PLEO</name>
<protein>
    <submittedName>
        <fullName evidence="2">Uncharacterized protein</fullName>
    </submittedName>
</protein>
<feature type="region of interest" description="Disordered" evidence="1">
    <location>
        <begin position="1"/>
        <end position="125"/>
    </location>
</feature>
<dbReference type="EMBL" id="MU005773">
    <property type="protein sequence ID" value="KAF2707883.1"/>
    <property type="molecule type" value="Genomic_DNA"/>
</dbReference>
<proteinExistence type="predicted"/>
<dbReference type="Proteomes" id="UP000799428">
    <property type="component" value="Unassembled WGS sequence"/>
</dbReference>
<dbReference type="AlphaFoldDB" id="A0A6G1K5J4"/>
<feature type="compositionally biased region" description="Low complexity" evidence="1">
    <location>
        <begin position="19"/>
        <end position="32"/>
    </location>
</feature>
<organism evidence="2 3">
    <name type="scientific">Pleomassaria siparia CBS 279.74</name>
    <dbReference type="NCBI Taxonomy" id="1314801"/>
    <lineage>
        <taxon>Eukaryota</taxon>
        <taxon>Fungi</taxon>
        <taxon>Dikarya</taxon>
        <taxon>Ascomycota</taxon>
        <taxon>Pezizomycotina</taxon>
        <taxon>Dothideomycetes</taxon>
        <taxon>Pleosporomycetidae</taxon>
        <taxon>Pleosporales</taxon>
        <taxon>Pleomassariaceae</taxon>
        <taxon>Pleomassaria</taxon>
    </lineage>
</organism>